<protein>
    <submittedName>
        <fullName evidence="1">Peptidase</fullName>
    </submittedName>
</protein>
<sequence length="59" mass="7162">MSQTLFSPSWYKVSDLKVRVRKHADIHRHVYRDKVWYVLQDHVTGQFQRFTPQAYQLIG</sequence>
<dbReference type="Proteomes" id="UP000031670">
    <property type="component" value="Unassembled WGS sequence"/>
</dbReference>
<evidence type="ECO:0000313" key="1">
    <source>
        <dbReference type="EMBL" id="GAM62163.1"/>
    </source>
</evidence>
<reference evidence="1 2" key="2">
    <citation type="submission" date="2015-01" db="EMBL/GenBank/DDBJ databases">
        <authorList>
            <consortium name="NBRP consortium"/>
            <person name="Sawabe T."/>
            <person name="Meirelles P."/>
            <person name="Feng G."/>
            <person name="Sayaka M."/>
            <person name="Hattori M."/>
            <person name="Ohkuma M."/>
        </authorList>
    </citation>
    <scope>NUCLEOTIDE SEQUENCE [LARGE SCALE GENOMIC DNA]</scope>
    <source>
        <strain evidence="1 2">JCM19232</strain>
    </source>
</reference>
<evidence type="ECO:0000313" key="2">
    <source>
        <dbReference type="Proteomes" id="UP000031670"/>
    </source>
</evidence>
<proteinExistence type="predicted"/>
<reference evidence="1 2" key="1">
    <citation type="submission" date="2015-01" db="EMBL/GenBank/DDBJ databases">
        <title>Vibrio sp. C5 JCM 19232 whole genome shotgun sequence.</title>
        <authorList>
            <person name="Sawabe T."/>
            <person name="Meirelles P."/>
            <person name="Feng G."/>
            <person name="Sayaka M."/>
            <person name="Hattori M."/>
            <person name="Ohkuma M."/>
        </authorList>
    </citation>
    <scope>NUCLEOTIDE SEQUENCE [LARGE SCALE GENOMIC DNA]</scope>
    <source>
        <strain evidence="1 2">JCM19232</strain>
    </source>
</reference>
<name>A0A0B8PGA8_9VIBR</name>
<accession>A0A0B8PGA8</accession>
<gene>
    <name evidence="1" type="ORF">JCM19232_5127</name>
</gene>
<organism evidence="1 2">
    <name type="scientific">Vibrio ishigakensis</name>
    <dbReference type="NCBI Taxonomy" id="1481914"/>
    <lineage>
        <taxon>Bacteria</taxon>
        <taxon>Pseudomonadati</taxon>
        <taxon>Pseudomonadota</taxon>
        <taxon>Gammaproteobacteria</taxon>
        <taxon>Vibrionales</taxon>
        <taxon>Vibrionaceae</taxon>
        <taxon>Vibrio</taxon>
    </lineage>
</organism>
<comment type="caution">
    <text evidence="1">The sequence shown here is derived from an EMBL/GenBank/DDBJ whole genome shotgun (WGS) entry which is preliminary data.</text>
</comment>
<dbReference type="EMBL" id="BBSA01000005">
    <property type="protein sequence ID" value="GAM62163.1"/>
    <property type="molecule type" value="Genomic_DNA"/>
</dbReference>
<dbReference type="AlphaFoldDB" id="A0A0B8PGA8"/>